<dbReference type="PROSITE" id="PS50002">
    <property type="entry name" value="SH3"/>
    <property type="match status" value="1"/>
</dbReference>
<dbReference type="Gene3D" id="1.10.510.10">
    <property type="entry name" value="Transferase(Phosphotransferase) domain 1"/>
    <property type="match status" value="1"/>
</dbReference>
<sequence>MPPHLTSMEHKRPVLGINNGREGLYSAQSLSTCSQSPISSTSKSSSSRIGFSGNLRSHGSRSVSPAPSHSRLRSPPQTPQHSSGYPTRRHDANHLWTAIYDYDAQGEDELTLRRGRIVEVLSYDSKISGDEGWWTGKIGDKVGIFPSNFVEGDIKPVEISYSELHLCEVIGVGGFGKVFRAYWLQQEVAVKEARQEPDEDVNDTLEKMRQEANLSWLLDHENIVNVIGVCLEKPNLCLVMEYARGGSLNRVLAGAKIAPDVLVDWAIQIAKGMNYLHNGAPISIIHRDLKSSNVLLTERITEADDLRNKTLKITDFGLAREVYKTEQMSAVGTYAWMAPEVMRDSCFSRSSDVWSYGVLLWELLTGETPYKGIDTLAIVYGVAINKLTLPIPKTCPKSWRDLMEACWNADPHERPSFEAILVALETIKHSEFMQTTHDSFHTMQANWKEEIEEVLRDLRQKEIELRCREEELSKVQLQQKQVEENLRQREKELFAREIQLIERELHLTMQQQQSQPASTPQPTKRKGKKAYLKLLKKEPGQNISAPSGFRHTITVKHEDRLGNPNSPPGSPSIGPRLHVIANPLVSGEGIKGKTWGPSTCHQRERGQIIARVSDTTSHKLWSKSAPNLEKHPAGRSASTGLSPYGVLQEIDYGNAVLPSEVDWAGESAAVSPKHSQILSPLQIPMPTLYNGTNSDPTRPRPKPSIIEMVLYNMAAMLASFAAGYDVRLSNVTPFHPCLHPERGEDVSSEHKWWHSGPDSGFLRNKYMAPEHEFGAASGFQHNTYHGPVWHYRPLLNDLVAQKPIELGYGTPVNEEDMRPLHSQLSALKLSHSGSQGSSLTSSRTVSCASSRAGSPRRKNSVNVEPSEALPHSALNSPYLKNRVLSNAGKPSYVVVPFSSGCDVLEPELPPLNFLQRQPVSDFRGSPLSYRSRHEFDGQPLPACSVPGGDFIHARQPSLDNSRSNIGSSFSALRNISYTPPLPRTPSRITSGYMHRQNLSCGSNISNTSNASLNLGMDDDLYRHPIHSTPTSHSDWSSEYMPAQKYYQQTSRDLLDRDSSLFHRPPTTDSLTSEDSSYVSAKEGSYSSSSVSRVRFSPISSLMASSSGVWSGGTESGLYDISSFSNIPNSSESQHGNLSSDKELMSELASSCLRSSLKRSSYSPMSARSSFKEGLVDHISGLGANEALATEEVSGSFPSRVRFSPVSSSRLGTISSLAEDTPDAKIQPAQEKCLSAQEFPRSFSRLNQESSLPRQPMSESERNFLS</sequence>
<dbReference type="SMART" id="SM00326">
    <property type="entry name" value="SH3"/>
    <property type="match status" value="1"/>
</dbReference>
<dbReference type="InterPro" id="IPR001452">
    <property type="entry name" value="SH3_domain"/>
</dbReference>
<dbReference type="InterPro" id="IPR008271">
    <property type="entry name" value="Ser/Thr_kinase_AS"/>
</dbReference>
<comment type="cofactor">
    <cofactor evidence="1">
        <name>Mg(2+)</name>
        <dbReference type="ChEBI" id="CHEBI:18420"/>
    </cofactor>
</comment>
<dbReference type="PANTHER" id="PTHR44329:SF293">
    <property type="entry name" value="MITOGEN-ACTIVATED PROTEIN KINASE KINASE KINASE"/>
    <property type="match status" value="1"/>
</dbReference>
<evidence type="ECO:0000256" key="12">
    <source>
        <dbReference type="ARBA" id="ARBA00048329"/>
    </source>
</evidence>
<dbReference type="GO" id="GO:0006950">
    <property type="term" value="P:response to stress"/>
    <property type="evidence" value="ECO:0007669"/>
    <property type="project" value="UniProtKB-ARBA"/>
</dbReference>
<dbReference type="SUPFAM" id="SSF56112">
    <property type="entry name" value="Protein kinase-like (PK-like)"/>
    <property type="match status" value="1"/>
</dbReference>
<dbReference type="PROSITE" id="PS00107">
    <property type="entry name" value="PROTEIN_KINASE_ATP"/>
    <property type="match status" value="1"/>
</dbReference>
<evidence type="ECO:0000256" key="10">
    <source>
        <dbReference type="ARBA" id="ARBA00022840"/>
    </source>
</evidence>
<dbReference type="EC" id="2.7.11.25" evidence="3"/>
<dbReference type="InterPro" id="IPR000719">
    <property type="entry name" value="Prot_kinase_dom"/>
</dbReference>
<protein>
    <recommendedName>
        <fullName evidence="3">mitogen-activated protein kinase kinase kinase</fullName>
        <ecNumber evidence="3">2.7.11.25</ecNumber>
    </recommendedName>
</protein>
<dbReference type="InterPro" id="IPR051681">
    <property type="entry name" value="Ser/Thr_Kinases-Pseudokinases"/>
</dbReference>
<dbReference type="Pfam" id="PF07714">
    <property type="entry name" value="PK_Tyr_Ser-Thr"/>
    <property type="match status" value="1"/>
</dbReference>
<comment type="catalytic activity">
    <reaction evidence="11">
        <text>L-threonyl-[protein] + ATP = O-phospho-L-threonyl-[protein] + ADP + H(+)</text>
        <dbReference type="Rhea" id="RHEA:46608"/>
        <dbReference type="Rhea" id="RHEA-COMP:11060"/>
        <dbReference type="Rhea" id="RHEA-COMP:11605"/>
        <dbReference type="ChEBI" id="CHEBI:15378"/>
        <dbReference type="ChEBI" id="CHEBI:30013"/>
        <dbReference type="ChEBI" id="CHEBI:30616"/>
        <dbReference type="ChEBI" id="CHEBI:61977"/>
        <dbReference type="ChEBI" id="CHEBI:456216"/>
        <dbReference type="EC" id="2.7.11.25"/>
    </reaction>
</comment>
<dbReference type="RefSeq" id="XP_034235083.1">
    <property type="nucleotide sequence ID" value="XM_034379192.1"/>
</dbReference>
<dbReference type="OrthoDB" id="339325at2759"/>
<evidence type="ECO:0000256" key="1">
    <source>
        <dbReference type="ARBA" id="ARBA00001946"/>
    </source>
</evidence>
<evidence type="ECO:0000256" key="15">
    <source>
        <dbReference type="SAM" id="Coils"/>
    </source>
</evidence>
<evidence type="ECO:0000256" key="3">
    <source>
        <dbReference type="ARBA" id="ARBA00012406"/>
    </source>
</evidence>
<keyword evidence="9" id="KW-0418">Kinase</keyword>
<dbReference type="Gene3D" id="2.30.30.40">
    <property type="entry name" value="SH3 Domains"/>
    <property type="match status" value="1"/>
</dbReference>
<keyword evidence="8 14" id="KW-0547">Nucleotide-binding</keyword>
<feature type="region of interest" description="Disordered" evidence="16">
    <location>
        <begin position="28"/>
        <end position="89"/>
    </location>
</feature>
<feature type="region of interest" description="Disordered" evidence="16">
    <location>
        <begin position="1243"/>
        <end position="1265"/>
    </location>
</feature>
<dbReference type="AlphaFoldDB" id="A0A6P8Y647"/>
<evidence type="ECO:0000256" key="16">
    <source>
        <dbReference type="SAM" id="MobiDB-lite"/>
    </source>
</evidence>
<feature type="compositionally biased region" description="Polar residues" evidence="16">
    <location>
        <begin position="1243"/>
        <end position="1252"/>
    </location>
</feature>
<evidence type="ECO:0000259" key="17">
    <source>
        <dbReference type="PROSITE" id="PS50002"/>
    </source>
</evidence>
<dbReference type="PRINTS" id="PR00109">
    <property type="entry name" value="TYRKINASE"/>
</dbReference>
<organism evidence="20">
    <name type="scientific">Thrips palmi</name>
    <name type="common">Melon thrips</name>
    <dbReference type="NCBI Taxonomy" id="161013"/>
    <lineage>
        <taxon>Eukaryota</taxon>
        <taxon>Metazoa</taxon>
        <taxon>Ecdysozoa</taxon>
        <taxon>Arthropoda</taxon>
        <taxon>Hexapoda</taxon>
        <taxon>Insecta</taxon>
        <taxon>Pterygota</taxon>
        <taxon>Neoptera</taxon>
        <taxon>Paraneoptera</taxon>
        <taxon>Thysanoptera</taxon>
        <taxon>Terebrantia</taxon>
        <taxon>Thripoidea</taxon>
        <taxon>Thripidae</taxon>
        <taxon>Thrips</taxon>
    </lineage>
</organism>
<evidence type="ECO:0000256" key="5">
    <source>
        <dbReference type="ARBA" id="ARBA00022527"/>
    </source>
</evidence>
<feature type="compositionally biased region" description="Low complexity" evidence="16">
    <location>
        <begin position="510"/>
        <end position="522"/>
    </location>
</feature>
<evidence type="ECO:0000256" key="13">
    <source>
        <dbReference type="PROSITE-ProRule" id="PRU00192"/>
    </source>
</evidence>
<keyword evidence="15" id="KW-0175">Coiled coil</keyword>
<feature type="compositionally biased region" description="Low complexity" evidence="16">
    <location>
        <begin position="29"/>
        <end position="52"/>
    </location>
</feature>
<dbReference type="GO" id="GO:0004706">
    <property type="term" value="F:JUN kinase kinase kinase activity"/>
    <property type="evidence" value="ECO:0007669"/>
    <property type="project" value="TreeGrafter"/>
</dbReference>
<evidence type="ECO:0000259" key="18">
    <source>
        <dbReference type="PROSITE" id="PS50011"/>
    </source>
</evidence>
<evidence type="ECO:0000256" key="9">
    <source>
        <dbReference type="ARBA" id="ARBA00022777"/>
    </source>
</evidence>
<dbReference type="PANTHER" id="PTHR44329">
    <property type="entry name" value="SERINE/THREONINE-PROTEIN KINASE TNNI3K-RELATED"/>
    <property type="match status" value="1"/>
</dbReference>
<dbReference type="CDD" id="cd14061">
    <property type="entry name" value="STKc_MLK"/>
    <property type="match status" value="1"/>
</dbReference>
<evidence type="ECO:0000256" key="11">
    <source>
        <dbReference type="ARBA" id="ARBA00047559"/>
    </source>
</evidence>
<accession>A0A6P8Y647</accession>
<keyword evidence="10 14" id="KW-0067">ATP-binding</keyword>
<feature type="domain" description="Protein kinase" evidence="18">
    <location>
        <begin position="164"/>
        <end position="432"/>
    </location>
</feature>
<keyword evidence="19" id="KW-1185">Reference proteome</keyword>
<feature type="region of interest" description="Disordered" evidence="16">
    <location>
        <begin position="829"/>
        <end position="868"/>
    </location>
</feature>
<dbReference type="KEGG" id="tpal:117641679"/>
<keyword evidence="5" id="KW-0723">Serine/threonine-protein kinase</keyword>
<evidence type="ECO:0000256" key="2">
    <source>
        <dbReference type="ARBA" id="ARBA00006529"/>
    </source>
</evidence>
<dbReference type="CDD" id="cd11876">
    <property type="entry name" value="SH3_MLK"/>
    <property type="match status" value="1"/>
</dbReference>
<dbReference type="InterPro" id="IPR017441">
    <property type="entry name" value="Protein_kinase_ATP_BS"/>
</dbReference>
<name>A0A6P8Y647_THRPL</name>
<dbReference type="InParanoid" id="A0A6P8Y647"/>
<dbReference type="PRINTS" id="PR00452">
    <property type="entry name" value="SH3DOMAIN"/>
</dbReference>
<dbReference type="GO" id="GO:0005524">
    <property type="term" value="F:ATP binding"/>
    <property type="evidence" value="ECO:0007669"/>
    <property type="project" value="UniProtKB-UniRule"/>
</dbReference>
<evidence type="ECO:0000313" key="20">
    <source>
        <dbReference type="RefSeq" id="XP_034235083.1"/>
    </source>
</evidence>
<feature type="domain" description="SH3" evidence="17">
    <location>
        <begin position="91"/>
        <end position="155"/>
    </location>
</feature>
<reference evidence="20" key="1">
    <citation type="submission" date="2025-08" db="UniProtKB">
        <authorList>
            <consortium name="RefSeq"/>
        </authorList>
    </citation>
    <scope>IDENTIFICATION</scope>
    <source>
        <tissue evidence="20">Total insect</tissue>
    </source>
</reference>
<dbReference type="SUPFAM" id="SSF50044">
    <property type="entry name" value="SH3-domain"/>
    <property type="match status" value="1"/>
</dbReference>
<dbReference type="SMART" id="SM00220">
    <property type="entry name" value="S_TKc"/>
    <property type="match status" value="1"/>
</dbReference>
<dbReference type="CTD" id="44111"/>
<keyword evidence="6" id="KW-0808">Transferase</keyword>
<dbReference type="PROSITE" id="PS00108">
    <property type="entry name" value="PROTEIN_KINASE_ST"/>
    <property type="match status" value="1"/>
</dbReference>
<comment type="catalytic activity">
    <reaction evidence="12">
        <text>L-seryl-[protein] + ATP = O-phospho-L-seryl-[protein] + ADP + H(+)</text>
        <dbReference type="Rhea" id="RHEA:17989"/>
        <dbReference type="Rhea" id="RHEA-COMP:9863"/>
        <dbReference type="Rhea" id="RHEA-COMP:11604"/>
        <dbReference type="ChEBI" id="CHEBI:15378"/>
        <dbReference type="ChEBI" id="CHEBI:29999"/>
        <dbReference type="ChEBI" id="CHEBI:30616"/>
        <dbReference type="ChEBI" id="CHEBI:83421"/>
        <dbReference type="ChEBI" id="CHEBI:456216"/>
        <dbReference type="EC" id="2.7.11.25"/>
    </reaction>
</comment>
<evidence type="ECO:0000256" key="4">
    <source>
        <dbReference type="ARBA" id="ARBA00022443"/>
    </source>
</evidence>
<feature type="binding site" evidence="14">
    <location>
        <position position="191"/>
    </location>
    <ligand>
        <name>ATP</name>
        <dbReference type="ChEBI" id="CHEBI:30616"/>
    </ligand>
</feature>
<feature type="region of interest" description="Disordered" evidence="16">
    <location>
        <begin position="508"/>
        <end position="528"/>
    </location>
</feature>
<evidence type="ECO:0000313" key="19">
    <source>
        <dbReference type="Proteomes" id="UP000515158"/>
    </source>
</evidence>
<dbReference type="PROSITE" id="PS50011">
    <property type="entry name" value="PROTEIN_KINASE_DOM"/>
    <property type="match status" value="1"/>
</dbReference>
<comment type="similarity">
    <text evidence="2">Belongs to the protein kinase superfamily. STE Ser/Thr protein kinase family. MAP kinase kinase kinase subfamily.</text>
</comment>
<feature type="region of interest" description="Disordered" evidence="16">
    <location>
        <begin position="1057"/>
        <end position="1083"/>
    </location>
</feature>
<dbReference type="InterPro" id="IPR036028">
    <property type="entry name" value="SH3-like_dom_sf"/>
</dbReference>
<keyword evidence="4 13" id="KW-0728">SH3 domain</keyword>
<dbReference type="InterPro" id="IPR001245">
    <property type="entry name" value="Ser-Thr/Tyr_kinase_cat_dom"/>
</dbReference>
<feature type="compositionally biased region" description="Low complexity" evidence="16">
    <location>
        <begin position="829"/>
        <end position="852"/>
    </location>
</feature>
<gene>
    <name evidence="20" type="primary">LOC117641679</name>
</gene>
<dbReference type="GeneID" id="117641679"/>
<keyword evidence="7" id="KW-0677">Repeat</keyword>
<evidence type="ECO:0000256" key="7">
    <source>
        <dbReference type="ARBA" id="ARBA00022737"/>
    </source>
</evidence>
<feature type="coiled-coil region" evidence="15">
    <location>
        <begin position="444"/>
        <end position="492"/>
    </location>
</feature>
<dbReference type="Gene3D" id="3.30.200.20">
    <property type="entry name" value="Phosphorylase Kinase, domain 1"/>
    <property type="match status" value="1"/>
</dbReference>
<dbReference type="Pfam" id="PF00018">
    <property type="entry name" value="SH3_1"/>
    <property type="match status" value="1"/>
</dbReference>
<feature type="compositionally biased region" description="Polar residues" evidence="16">
    <location>
        <begin position="54"/>
        <end position="67"/>
    </location>
</feature>
<evidence type="ECO:0000256" key="6">
    <source>
        <dbReference type="ARBA" id="ARBA00022679"/>
    </source>
</evidence>
<evidence type="ECO:0000256" key="8">
    <source>
        <dbReference type="ARBA" id="ARBA00022741"/>
    </source>
</evidence>
<dbReference type="FunFam" id="1.10.510.10:FF:000076">
    <property type="entry name" value="Mitogen-activated protein kinase kinase kinase"/>
    <property type="match status" value="1"/>
</dbReference>
<dbReference type="InterPro" id="IPR011009">
    <property type="entry name" value="Kinase-like_dom_sf"/>
</dbReference>
<proteinExistence type="inferred from homology"/>
<evidence type="ECO:0000256" key="14">
    <source>
        <dbReference type="PROSITE-ProRule" id="PRU10141"/>
    </source>
</evidence>
<dbReference type="Proteomes" id="UP000515158">
    <property type="component" value="Unplaced"/>
</dbReference>